<keyword evidence="2" id="KW-1185">Reference proteome</keyword>
<reference evidence="1 2" key="1">
    <citation type="submission" date="2019-10" db="EMBL/GenBank/DDBJ databases">
        <title>Rubrobacter sp nov SCSIO 52090 isolated from a deep-sea sediment in the South China Sea.</title>
        <authorList>
            <person name="Chen R.W."/>
        </authorList>
    </citation>
    <scope>NUCLEOTIDE SEQUENCE [LARGE SCALE GENOMIC DNA]</scope>
    <source>
        <strain evidence="1 2">SCSIO 52909</strain>
    </source>
</reference>
<evidence type="ECO:0000313" key="2">
    <source>
        <dbReference type="Proteomes" id="UP000501452"/>
    </source>
</evidence>
<dbReference type="KEGG" id="rub:GBA63_19785"/>
<accession>A0A6G8QDX1</accession>
<dbReference type="RefSeq" id="WP_166179033.1">
    <property type="nucleotide sequence ID" value="NZ_CP045119.1"/>
</dbReference>
<dbReference type="Proteomes" id="UP000501452">
    <property type="component" value="Chromosome"/>
</dbReference>
<dbReference type="AlphaFoldDB" id="A0A6G8QDX1"/>
<gene>
    <name evidence="1" type="ORF">GBA63_19785</name>
</gene>
<evidence type="ECO:0000313" key="1">
    <source>
        <dbReference type="EMBL" id="QIN84642.1"/>
    </source>
</evidence>
<proteinExistence type="predicted"/>
<organism evidence="1 2">
    <name type="scientific">Rubrobacter tropicus</name>
    <dbReference type="NCBI Taxonomy" id="2653851"/>
    <lineage>
        <taxon>Bacteria</taxon>
        <taxon>Bacillati</taxon>
        <taxon>Actinomycetota</taxon>
        <taxon>Rubrobacteria</taxon>
        <taxon>Rubrobacterales</taxon>
        <taxon>Rubrobacteraceae</taxon>
        <taxon>Rubrobacter</taxon>
    </lineage>
</organism>
<name>A0A6G8QDX1_9ACTN</name>
<dbReference type="EMBL" id="CP045119">
    <property type="protein sequence ID" value="QIN84642.1"/>
    <property type="molecule type" value="Genomic_DNA"/>
</dbReference>
<sequence length="110" mass="12727">MTRRRKTRTRQEWEEADLRAWDEFSRRLEAAESMGDALALYASTPPPDSPGRRYYSNLGFFLQSFDVPGGSDYDERAMYLRFVKKLDDSGALKPGAGRKVRDKLRRSMEA</sequence>
<protein>
    <submittedName>
        <fullName evidence="1">Uncharacterized protein</fullName>
    </submittedName>
</protein>